<dbReference type="GO" id="GO:0005829">
    <property type="term" value="C:cytosol"/>
    <property type="evidence" value="ECO:0007669"/>
    <property type="project" value="TreeGrafter"/>
</dbReference>
<accession>A0A4R1BA65</accession>
<proteinExistence type="inferred from homology"/>
<name>A0A4R1BA65_9PROT</name>
<keyword evidence="2 6" id="KW-0313">Glucose metabolism</keyword>
<dbReference type="Pfam" id="PF00479">
    <property type="entry name" value="G6PD_N"/>
    <property type="match status" value="1"/>
</dbReference>
<dbReference type="RefSeq" id="WP_131447094.1">
    <property type="nucleotide sequence ID" value="NZ_SJZB01000036.1"/>
</dbReference>
<evidence type="ECO:0000259" key="7">
    <source>
        <dbReference type="Pfam" id="PF00479"/>
    </source>
</evidence>
<comment type="similarity">
    <text evidence="6">Belongs to the glucose-6-phosphate dehydrogenase family.</text>
</comment>
<feature type="domain" description="Glucose-6-phosphate dehydrogenase NAD-binding" evidence="7">
    <location>
        <begin position="14"/>
        <end position="191"/>
    </location>
</feature>
<dbReference type="GO" id="GO:0004345">
    <property type="term" value="F:glucose-6-phosphate dehydrogenase activity"/>
    <property type="evidence" value="ECO:0007669"/>
    <property type="project" value="UniProtKB-UniRule"/>
</dbReference>
<keyword evidence="10" id="KW-1185">Reference proteome</keyword>
<comment type="caution">
    <text evidence="9">The sequence shown here is derived from an EMBL/GenBank/DDBJ whole genome shotgun (WGS) entry which is preliminary data.</text>
</comment>
<feature type="binding site" evidence="6">
    <location>
        <position position="220"/>
    </location>
    <ligand>
        <name>substrate</name>
    </ligand>
</feature>
<dbReference type="InterPro" id="IPR001282">
    <property type="entry name" value="G6P_DH"/>
</dbReference>
<feature type="binding site" evidence="6">
    <location>
        <position position="186"/>
    </location>
    <ligand>
        <name>substrate</name>
    </ligand>
</feature>
<dbReference type="SUPFAM" id="SSF51735">
    <property type="entry name" value="NAD(P)-binding Rossmann-fold domains"/>
    <property type="match status" value="1"/>
</dbReference>
<gene>
    <name evidence="6" type="primary">zwf</name>
    <name evidence="9" type="ORF">EZJ19_09840</name>
</gene>
<feature type="binding site" evidence="6">
    <location>
        <position position="182"/>
    </location>
    <ligand>
        <name>substrate</name>
    </ligand>
</feature>
<dbReference type="GO" id="GO:0009051">
    <property type="term" value="P:pentose-phosphate shunt, oxidative branch"/>
    <property type="evidence" value="ECO:0007669"/>
    <property type="project" value="TreeGrafter"/>
</dbReference>
<dbReference type="EC" id="1.1.1.49" evidence="6"/>
<dbReference type="AlphaFoldDB" id="A0A4R1BA65"/>
<evidence type="ECO:0000259" key="8">
    <source>
        <dbReference type="Pfam" id="PF02781"/>
    </source>
</evidence>
<dbReference type="InterPro" id="IPR036291">
    <property type="entry name" value="NAD(P)-bd_dom_sf"/>
</dbReference>
<dbReference type="Proteomes" id="UP000295443">
    <property type="component" value="Unassembled WGS sequence"/>
</dbReference>
<keyword evidence="3 6" id="KW-0521">NADP</keyword>
<evidence type="ECO:0000256" key="1">
    <source>
        <dbReference type="ARBA" id="ARBA00004937"/>
    </source>
</evidence>
<organism evidence="9 10">
    <name type="scientific">Parasulfuritortus cantonensis</name>
    <dbReference type="NCBI Taxonomy" id="2528202"/>
    <lineage>
        <taxon>Bacteria</taxon>
        <taxon>Pseudomonadati</taxon>
        <taxon>Pseudomonadota</taxon>
        <taxon>Betaproteobacteria</taxon>
        <taxon>Nitrosomonadales</taxon>
        <taxon>Thiobacillaceae</taxon>
        <taxon>Parasulfuritortus</taxon>
    </lineage>
</organism>
<sequence>MIDHEGDLPPCNFVIFGATGNLASIKLLPALYRLELAGRLPEVLNFIAFGRRDYDDASWRDYLRELLVQRVKAEGELLTRFVNRFDYVRGDQDDPAAYEALKETLAKPKLGVCSHVVFYLAVKPGDFPAVIKGLDKAGLSRPRGLHRVVVEKPFGSDIESARVLNELLHRYFEESQIFRIDHYMGKETVQNLLVFRFANTLVEPLWNRNYVDHVQITVAEDVGIGNRADYYDKAGAMRDMLQNHLMQLLTLVAMEPPAALEADAMRDEKVKVLRCIRPISQRSVHAHAYRAQYKTGAIGGVQVPGYQDEPGVEPNSVTETYAAAKFYIDNWRWRGVPFYLRTGKRLKESMSMIAIRLRHPPQQLFRETPLEALEPNWIVLSIQPNESMHIELHAKQPGLGMNTHVVRLNASYRGVDDHPLDAYEALLLDVIEGDRALFIRFDEVEWAWRVVDPILKYWAQERDFIHTYPAGTWGPLEANRLFDSEDTEWRNQV</sequence>
<dbReference type="Pfam" id="PF02781">
    <property type="entry name" value="G6PD_C"/>
    <property type="match status" value="1"/>
</dbReference>
<dbReference type="SUPFAM" id="SSF55347">
    <property type="entry name" value="Glyceraldehyde-3-phosphate dehydrogenase-like, C-terminal domain"/>
    <property type="match status" value="1"/>
</dbReference>
<feature type="domain" description="Glucose-6-phosphate dehydrogenase C-terminal" evidence="8">
    <location>
        <begin position="193"/>
        <end position="490"/>
    </location>
</feature>
<comment type="catalytic activity">
    <reaction evidence="6">
        <text>D-glucose 6-phosphate + NADP(+) = 6-phospho-D-glucono-1,5-lactone + NADPH + H(+)</text>
        <dbReference type="Rhea" id="RHEA:15841"/>
        <dbReference type="ChEBI" id="CHEBI:15378"/>
        <dbReference type="ChEBI" id="CHEBI:57783"/>
        <dbReference type="ChEBI" id="CHEBI:57955"/>
        <dbReference type="ChEBI" id="CHEBI:58349"/>
        <dbReference type="ChEBI" id="CHEBI:61548"/>
        <dbReference type="EC" id="1.1.1.49"/>
    </reaction>
</comment>
<comment type="pathway">
    <text evidence="1 6">Carbohydrate degradation; pentose phosphate pathway; D-ribulose 5-phosphate from D-glucose 6-phosphate (oxidative stage): step 1/3.</text>
</comment>
<dbReference type="PANTHER" id="PTHR23429:SF0">
    <property type="entry name" value="GLUCOSE-6-PHOSPHATE 1-DEHYDROGENASE"/>
    <property type="match status" value="1"/>
</dbReference>
<protein>
    <recommendedName>
        <fullName evidence="6">Glucose-6-phosphate 1-dehydrogenase</fullName>
        <shortName evidence="6">G6PD</shortName>
        <ecNumber evidence="6">1.1.1.49</ecNumber>
    </recommendedName>
</protein>
<feature type="binding site" evidence="6">
    <location>
        <position position="344"/>
    </location>
    <ligand>
        <name>substrate</name>
    </ligand>
</feature>
<dbReference type="UniPathway" id="UPA00115">
    <property type="reaction ID" value="UER00408"/>
</dbReference>
<feature type="binding site" evidence="6">
    <location>
        <position position="239"/>
    </location>
    <ligand>
        <name>substrate</name>
    </ligand>
</feature>
<dbReference type="GO" id="GO:0050661">
    <property type="term" value="F:NADP binding"/>
    <property type="evidence" value="ECO:0007669"/>
    <property type="project" value="UniProtKB-UniRule"/>
</dbReference>
<comment type="function">
    <text evidence="6">Catalyzes the oxidation of glucose 6-phosphate to 6-phosphogluconolactone.</text>
</comment>
<dbReference type="InterPro" id="IPR022674">
    <property type="entry name" value="G6P_DH_NAD-bd"/>
</dbReference>
<dbReference type="PANTHER" id="PTHR23429">
    <property type="entry name" value="GLUCOSE-6-PHOSPHATE 1-DEHYDROGENASE G6PD"/>
    <property type="match status" value="1"/>
</dbReference>
<comment type="caution">
    <text evidence="6">Lacks conserved residue(s) required for the propagation of feature annotation.</text>
</comment>
<reference evidence="9 10" key="1">
    <citation type="submission" date="2019-03" db="EMBL/GenBank/DDBJ databases">
        <title>Genome sequence of Thiobacillaceae bacterium LSR1, a sulfur-oxidizing bacterium isolated from freshwater sediment.</title>
        <authorList>
            <person name="Li S."/>
        </authorList>
    </citation>
    <scope>NUCLEOTIDE SEQUENCE [LARGE SCALE GENOMIC DNA]</scope>
    <source>
        <strain evidence="9 10">LSR1</strain>
    </source>
</reference>
<dbReference type="InterPro" id="IPR022675">
    <property type="entry name" value="G6P_DH_C"/>
</dbReference>
<keyword evidence="5 6" id="KW-0119">Carbohydrate metabolism</keyword>
<dbReference type="HAMAP" id="MF_00966">
    <property type="entry name" value="G6PD"/>
    <property type="match status" value="1"/>
</dbReference>
<evidence type="ECO:0000256" key="3">
    <source>
        <dbReference type="ARBA" id="ARBA00022857"/>
    </source>
</evidence>
<feature type="binding site" evidence="6">
    <location>
        <position position="152"/>
    </location>
    <ligand>
        <name>NADP(+)</name>
        <dbReference type="ChEBI" id="CHEBI:58349"/>
    </ligand>
</feature>
<dbReference type="PRINTS" id="PR00079">
    <property type="entry name" value="G6PDHDRGNASE"/>
</dbReference>
<dbReference type="EMBL" id="SJZB01000036">
    <property type="protein sequence ID" value="TCJ13829.1"/>
    <property type="molecule type" value="Genomic_DNA"/>
</dbReference>
<dbReference type="GO" id="GO:0006006">
    <property type="term" value="P:glucose metabolic process"/>
    <property type="evidence" value="ECO:0007669"/>
    <property type="project" value="UniProtKB-KW"/>
</dbReference>
<evidence type="ECO:0000256" key="4">
    <source>
        <dbReference type="ARBA" id="ARBA00023002"/>
    </source>
</evidence>
<evidence type="ECO:0000256" key="2">
    <source>
        <dbReference type="ARBA" id="ARBA00022526"/>
    </source>
</evidence>
<feature type="binding site" evidence="6">
    <location>
        <position position="51"/>
    </location>
    <ligand>
        <name>NADP(+)</name>
        <dbReference type="ChEBI" id="CHEBI:58349"/>
    </ligand>
</feature>
<evidence type="ECO:0000256" key="5">
    <source>
        <dbReference type="ARBA" id="ARBA00023277"/>
    </source>
</evidence>
<dbReference type="PIRSF" id="PIRSF000110">
    <property type="entry name" value="G6PD"/>
    <property type="match status" value="1"/>
</dbReference>
<dbReference type="Gene3D" id="3.40.50.720">
    <property type="entry name" value="NAD(P)-binding Rossmann-like Domain"/>
    <property type="match status" value="1"/>
</dbReference>
<dbReference type="NCBIfam" id="TIGR00871">
    <property type="entry name" value="zwf"/>
    <property type="match status" value="1"/>
</dbReference>
<evidence type="ECO:0000313" key="10">
    <source>
        <dbReference type="Proteomes" id="UP000295443"/>
    </source>
</evidence>
<evidence type="ECO:0000256" key="6">
    <source>
        <dbReference type="HAMAP-Rule" id="MF_00966"/>
    </source>
</evidence>
<evidence type="ECO:0000313" key="9">
    <source>
        <dbReference type="EMBL" id="TCJ13829.1"/>
    </source>
</evidence>
<dbReference type="Gene3D" id="3.30.360.10">
    <property type="entry name" value="Dihydrodipicolinate Reductase, domain 2"/>
    <property type="match status" value="1"/>
</dbReference>
<keyword evidence="4 6" id="KW-0560">Oxidoreductase</keyword>
<dbReference type="OrthoDB" id="9802739at2"/>
<feature type="active site" description="Proton acceptor" evidence="6">
    <location>
        <position position="244"/>
    </location>
</feature>